<accession>H1KTC4</accession>
<evidence type="ECO:0008006" key="5">
    <source>
        <dbReference type="Google" id="ProtNLM"/>
    </source>
</evidence>
<proteinExistence type="predicted"/>
<keyword evidence="1" id="KW-0233">DNA recombination</keyword>
<evidence type="ECO:0000313" key="4">
    <source>
        <dbReference type="Proteomes" id="UP000004382"/>
    </source>
</evidence>
<comment type="caution">
    <text evidence="3">The sequence shown here is derived from an EMBL/GenBank/DDBJ whole genome shotgun (WGS) entry which is preliminary data.</text>
</comment>
<protein>
    <recommendedName>
        <fullName evidence="5">Integrase family protein</fullName>
    </recommendedName>
</protein>
<evidence type="ECO:0000313" key="3">
    <source>
        <dbReference type="EMBL" id="EHP84826.1"/>
    </source>
</evidence>
<sequence>MTQDLNSVRPSGPEHQRPAVALPSSPAQIRRPPSASAGPVADRSDPGRGQVQAAPRPVAGSAVPRFAPPGWRPGDAPASGWAVRPPPSSGRGPANVDTRPDGARAQSWQAETGNVDTRPTEWSDHERHGPDANVDTGPARPSPLPAYAQKTNVDTHPGRDPVASEQAARPFESEFRSGPALGAPSFVPEPDGEMSNLVEARRRRISQRREADGSVSGPTRTASTVQMYAACGRQLKDRYRREHMLSLRDEPNPVSFANWLLGIRATVKPTTWRVYRQSAISTIQAMDSHEVEQALAMIEAAIDPDFGEARMTHVRRDADGEGERTSSHKAKSITHEQFTVVVRDLPRASNSSYVRALGAWLVAGMATGLRPSEWEAATLSYVADAKANRGKRVYLHVANAKATNGRANGERRTLDLTNLSDEGLEAVERFVEYATDWAHDGAFMKNKNACTRILREISPVLFRSPNGKLLTLYTLRHQFVANMKTIYPHEELAALLGHSTADTQAVWYGKKRSGWAPEHIRDIPAPIEAEVALVRKRFEVTQERLRIKGLKVKAHARRNSRADQGTDAPATAGPGAEPSPTPSSGGMQA</sequence>
<feature type="region of interest" description="Disordered" evidence="2">
    <location>
        <begin position="1"/>
        <end position="167"/>
    </location>
</feature>
<feature type="compositionally biased region" description="Basic and acidic residues" evidence="2">
    <location>
        <begin position="118"/>
        <end position="130"/>
    </location>
</feature>
<evidence type="ECO:0000256" key="2">
    <source>
        <dbReference type="SAM" id="MobiDB-lite"/>
    </source>
</evidence>
<name>H1KTC4_METEX</name>
<feature type="compositionally biased region" description="Polar residues" evidence="2">
    <location>
        <begin position="106"/>
        <end position="117"/>
    </location>
</feature>
<dbReference type="InterPro" id="IPR013762">
    <property type="entry name" value="Integrase-like_cat_sf"/>
</dbReference>
<dbReference type="AlphaFoldDB" id="H1KTC4"/>
<organism evidence="3 4">
    <name type="scientific">Methylorubrum extorquens DSM 13060</name>
    <dbReference type="NCBI Taxonomy" id="882800"/>
    <lineage>
        <taxon>Bacteria</taxon>
        <taxon>Pseudomonadati</taxon>
        <taxon>Pseudomonadota</taxon>
        <taxon>Alphaproteobacteria</taxon>
        <taxon>Hyphomicrobiales</taxon>
        <taxon>Methylobacteriaceae</taxon>
        <taxon>Methylorubrum</taxon>
    </lineage>
</organism>
<dbReference type="Proteomes" id="UP000004382">
    <property type="component" value="Unassembled WGS sequence"/>
</dbReference>
<reference evidence="3 4" key="1">
    <citation type="submission" date="2011-09" db="EMBL/GenBank/DDBJ databases">
        <title>The draft genome of Methylobacterium extorquens DSM 13060.</title>
        <authorList>
            <consortium name="US DOE Joint Genome Institute (JGI-PGF)"/>
            <person name="Lucas S."/>
            <person name="Han J."/>
            <person name="Lapidus A."/>
            <person name="Cheng J.-F."/>
            <person name="Goodwin L."/>
            <person name="Pitluck S."/>
            <person name="Peters L."/>
            <person name="Land M.L."/>
            <person name="Hauser L."/>
            <person name="Koskimaki J."/>
            <person name="Halonen O."/>
            <person name="Pirttila A."/>
            <person name="Frank C."/>
            <person name="Woyke T.J."/>
        </authorList>
    </citation>
    <scope>NUCLEOTIDE SEQUENCE [LARGE SCALE GENOMIC DNA]</scope>
    <source>
        <strain evidence="3 4">DSM 13060</strain>
    </source>
</reference>
<gene>
    <name evidence="3" type="ORF">MetexDRAFT_5887</name>
</gene>
<evidence type="ECO:0000256" key="1">
    <source>
        <dbReference type="ARBA" id="ARBA00023172"/>
    </source>
</evidence>
<dbReference type="InterPro" id="IPR011010">
    <property type="entry name" value="DNA_brk_join_enz"/>
</dbReference>
<feature type="region of interest" description="Disordered" evidence="2">
    <location>
        <begin position="552"/>
        <end position="589"/>
    </location>
</feature>
<dbReference type="Gene3D" id="1.10.443.10">
    <property type="entry name" value="Intergrase catalytic core"/>
    <property type="match status" value="1"/>
</dbReference>
<feature type="compositionally biased region" description="Low complexity" evidence="2">
    <location>
        <begin position="565"/>
        <end position="589"/>
    </location>
</feature>
<dbReference type="GO" id="GO:0003677">
    <property type="term" value="F:DNA binding"/>
    <property type="evidence" value="ECO:0007669"/>
    <property type="project" value="InterPro"/>
</dbReference>
<dbReference type="EMBL" id="AGJK01000319">
    <property type="protein sequence ID" value="EHP84826.1"/>
    <property type="molecule type" value="Genomic_DNA"/>
</dbReference>
<dbReference type="PATRIC" id="fig|882800.3.peg.5692"/>
<dbReference type="SUPFAM" id="SSF56349">
    <property type="entry name" value="DNA breaking-rejoining enzymes"/>
    <property type="match status" value="1"/>
</dbReference>
<dbReference type="GO" id="GO:0015074">
    <property type="term" value="P:DNA integration"/>
    <property type="evidence" value="ECO:0007669"/>
    <property type="project" value="InterPro"/>
</dbReference>
<dbReference type="GO" id="GO:0006310">
    <property type="term" value="P:DNA recombination"/>
    <property type="evidence" value="ECO:0007669"/>
    <property type="project" value="UniProtKB-KW"/>
</dbReference>